<evidence type="ECO:0000256" key="1">
    <source>
        <dbReference type="ARBA" id="ARBA00022801"/>
    </source>
</evidence>
<evidence type="ECO:0000313" key="3">
    <source>
        <dbReference type="Proteomes" id="UP000316649"/>
    </source>
</evidence>
<proteinExistence type="predicted"/>
<dbReference type="GO" id="GO:0004668">
    <property type="term" value="F:protein-arginine deiminase activity"/>
    <property type="evidence" value="ECO:0007669"/>
    <property type="project" value="InterPro"/>
</dbReference>
<dbReference type="EMBL" id="VMNH01000033">
    <property type="protein sequence ID" value="TVO68890.1"/>
    <property type="molecule type" value="Genomic_DNA"/>
</dbReference>
<dbReference type="OrthoDB" id="9808013at2"/>
<dbReference type="SUPFAM" id="SSF55909">
    <property type="entry name" value="Pentein"/>
    <property type="match status" value="1"/>
</dbReference>
<dbReference type="InterPro" id="IPR007466">
    <property type="entry name" value="Peptidyl-Arg-deiminase_porph"/>
</dbReference>
<protein>
    <submittedName>
        <fullName evidence="2">Agmatine deiminase family protein</fullName>
    </submittedName>
</protein>
<dbReference type="Gene3D" id="3.75.10.10">
    <property type="entry name" value="L-arginine/glycine Amidinotransferase, Chain A"/>
    <property type="match status" value="1"/>
</dbReference>
<gene>
    <name evidence="2" type="ORF">FHP88_18280</name>
</gene>
<reference evidence="2 3" key="1">
    <citation type="submission" date="2019-07" db="EMBL/GenBank/DDBJ databases">
        <title>The pathways for chlorine oxyanion respiration interact through the shared metabolite chlorate.</title>
        <authorList>
            <person name="Barnum T.P."/>
            <person name="Cheng Y."/>
            <person name="Hill K.A."/>
            <person name="Lucas L.N."/>
            <person name="Carlson H.K."/>
            <person name="Coates J.D."/>
        </authorList>
    </citation>
    <scope>NUCLEOTIDE SEQUENCE [LARGE SCALE GENOMIC DNA]</scope>
    <source>
        <strain evidence="2 3">BK-1</strain>
    </source>
</reference>
<dbReference type="Pfam" id="PF04371">
    <property type="entry name" value="PAD_porph"/>
    <property type="match status" value="1"/>
</dbReference>
<sequence length="337" mass="37709">MLTWPHPNTDWAKHLEEVEQVYLAISQQVTRFQQLLVVCNSIDHQHSVCNKLTCHKIDLDRVRFAVAPSNDTWARDHAPLTCLNDEEALLLNFQFNGWGGKYPADLDNQINPILFKNGVFGNTPHHSVPMILEGGAVETDGLGTLLATRSSVLTQSRNPTLSVDQVEALLSKEMGFDRYLWLEHGHLSGDDTDGHIDTLVRFSDPATLLYATATQDDPDFPELEAMAAELRAFRQRNGEAYRLIPLPAIPPITDDSGERLPAGYANFLIINHALLLPVYNIEQDAEAIRCLQDCFPDREIIPIDCSPLIRQNGSLHCITMQFPEQVKLITSGLKHSA</sequence>
<dbReference type="Proteomes" id="UP000316649">
    <property type="component" value="Unassembled WGS sequence"/>
</dbReference>
<keyword evidence="3" id="KW-1185">Reference proteome</keyword>
<dbReference type="GO" id="GO:0009446">
    <property type="term" value="P:putrescine biosynthetic process"/>
    <property type="evidence" value="ECO:0007669"/>
    <property type="project" value="InterPro"/>
</dbReference>
<evidence type="ECO:0000313" key="2">
    <source>
        <dbReference type="EMBL" id="TVO68890.1"/>
    </source>
</evidence>
<keyword evidence="1" id="KW-0378">Hydrolase</keyword>
<dbReference type="GO" id="GO:0047632">
    <property type="term" value="F:agmatine deiminase activity"/>
    <property type="evidence" value="ECO:0007669"/>
    <property type="project" value="TreeGrafter"/>
</dbReference>
<accession>A0A557RUQ7</accession>
<name>A0A557RUQ7_9GAMM</name>
<organism evidence="2 3">
    <name type="scientific">Sedimenticola selenatireducens</name>
    <dbReference type="NCBI Taxonomy" id="191960"/>
    <lineage>
        <taxon>Bacteria</taxon>
        <taxon>Pseudomonadati</taxon>
        <taxon>Pseudomonadota</taxon>
        <taxon>Gammaproteobacteria</taxon>
        <taxon>Chromatiales</taxon>
        <taxon>Sedimenticolaceae</taxon>
        <taxon>Sedimenticola</taxon>
    </lineage>
</organism>
<dbReference type="PANTHER" id="PTHR31377">
    <property type="entry name" value="AGMATINE DEIMINASE-RELATED"/>
    <property type="match status" value="1"/>
</dbReference>
<comment type="caution">
    <text evidence="2">The sequence shown here is derived from an EMBL/GenBank/DDBJ whole genome shotgun (WGS) entry which is preliminary data.</text>
</comment>
<dbReference type="AlphaFoldDB" id="A0A557RUQ7"/>
<dbReference type="PANTHER" id="PTHR31377:SF0">
    <property type="entry name" value="AGMATINE DEIMINASE-RELATED"/>
    <property type="match status" value="1"/>
</dbReference>